<dbReference type="GO" id="GO:0016020">
    <property type="term" value="C:membrane"/>
    <property type="evidence" value="ECO:0007669"/>
    <property type="project" value="TreeGrafter"/>
</dbReference>
<feature type="binding site" evidence="6">
    <location>
        <begin position="206"/>
        <end position="213"/>
    </location>
    <ligand>
        <name>ATP</name>
        <dbReference type="ChEBI" id="CHEBI:30616"/>
    </ligand>
</feature>
<dbReference type="SMART" id="SM00015">
    <property type="entry name" value="IQ"/>
    <property type="match status" value="2"/>
</dbReference>
<feature type="compositionally biased region" description="Polar residues" evidence="8">
    <location>
        <begin position="1273"/>
        <end position="1288"/>
    </location>
</feature>
<dbReference type="GO" id="GO:0007015">
    <property type="term" value="P:actin filament organization"/>
    <property type="evidence" value="ECO:0007669"/>
    <property type="project" value="TreeGrafter"/>
</dbReference>
<proteinExistence type="inferred from homology"/>
<dbReference type="GO" id="GO:0000146">
    <property type="term" value="F:microfilament motor activity"/>
    <property type="evidence" value="ECO:0007669"/>
    <property type="project" value="TreeGrafter"/>
</dbReference>
<keyword evidence="4 6" id="KW-0505">Motor protein</keyword>
<keyword evidence="11" id="KW-1185">Reference proteome</keyword>
<dbReference type="InterPro" id="IPR036961">
    <property type="entry name" value="Kinesin_motor_dom_sf"/>
</dbReference>
<evidence type="ECO:0000259" key="9">
    <source>
        <dbReference type="PROSITE" id="PS51456"/>
    </source>
</evidence>
<dbReference type="FunFam" id="1.10.10.820:FF:000001">
    <property type="entry name" value="Myosin heavy chain"/>
    <property type="match status" value="1"/>
</dbReference>
<accession>A0A8K1C4I3</accession>
<keyword evidence="2 6" id="KW-0067">ATP-binding</keyword>
<feature type="region of interest" description="Disordered" evidence="8">
    <location>
        <begin position="1"/>
        <end position="37"/>
    </location>
</feature>
<dbReference type="SUPFAM" id="SSF52540">
    <property type="entry name" value="P-loop containing nucleoside triphosphate hydrolases"/>
    <property type="match status" value="1"/>
</dbReference>
<dbReference type="EMBL" id="SPLM01000145">
    <property type="protein sequence ID" value="TMW56379.1"/>
    <property type="molecule type" value="Genomic_DNA"/>
</dbReference>
<organism evidence="10 11">
    <name type="scientific">Pythium oligandrum</name>
    <name type="common">Mycoparasitic fungus</name>
    <dbReference type="NCBI Taxonomy" id="41045"/>
    <lineage>
        <taxon>Eukaryota</taxon>
        <taxon>Sar</taxon>
        <taxon>Stramenopiles</taxon>
        <taxon>Oomycota</taxon>
        <taxon>Peronosporomycetes</taxon>
        <taxon>Pythiales</taxon>
        <taxon>Pythiaceae</taxon>
        <taxon>Pythium</taxon>
    </lineage>
</organism>
<dbReference type="GO" id="GO:0005524">
    <property type="term" value="F:ATP binding"/>
    <property type="evidence" value="ECO:0007669"/>
    <property type="project" value="UniProtKB-UniRule"/>
</dbReference>
<feature type="domain" description="Myosin motor" evidence="9">
    <location>
        <begin position="111"/>
        <end position="899"/>
    </location>
</feature>
<evidence type="ECO:0000256" key="7">
    <source>
        <dbReference type="SAM" id="Coils"/>
    </source>
</evidence>
<feature type="region of interest" description="Disordered" evidence="8">
    <location>
        <begin position="739"/>
        <end position="769"/>
    </location>
</feature>
<dbReference type="PROSITE" id="PS50096">
    <property type="entry name" value="IQ"/>
    <property type="match status" value="2"/>
</dbReference>
<dbReference type="Gene3D" id="1.10.10.820">
    <property type="match status" value="1"/>
</dbReference>
<dbReference type="Gene3D" id="1.20.5.4820">
    <property type="match status" value="1"/>
</dbReference>
<keyword evidence="3 6" id="KW-0518">Myosin</keyword>
<dbReference type="GO" id="GO:0051015">
    <property type="term" value="F:actin filament binding"/>
    <property type="evidence" value="ECO:0007669"/>
    <property type="project" value="TreeGrafter"/>
</dbReference>
<feature type="region of interest" description="Actin-binding" evidence="6">
    <location>
        <begin position="776"/>
        <end position="798"/>
    </location>
</feature>
<dbReference type="PRINTS" id="PR00193">
    <property type="entry name" value="MYOSINHEAVY"/>
</dbReference>
<dbReference type="PANTHER" id="PTHR13140">
    <property type="entry name" value="MYOSIN"/>
    <property type="match status" value="1"/>
</dbReference>
<evidence type="ECO:0000256" key="3">
    <source>
        <dbReference type="ARBA" id="ARBA00023123"/>
    </source>
</evidence>
<keyword evidence="7" id="KW-0175">Coiled coil</keyword>
<dbReference type="Proteomes" id="UP000794436">
    <property type="component" value="Unassembled WGS sequence"/>
</dbReference>
<dbReference type="PROSITE" id="PS51456">
    <property type="entry name" value="MYOSIN_MOTOR"/>
    <property type="match status" value="1"/>
</dbReference>
<reference evidence="10" key="1">
    <citation type="submission" date="2019-03" db="EMBL/GenBank/DDBJ databases">
        <title>Long read genome sequence of the mycoparasitic Pythium oligandrum ATCC 38472 isolated from sugarbeet rhizosphere.</title>
        <authorList>
            <person name="Gaulin E."/>
        </authorList>
    </citation>
    <scope>NUCLEOTIDE SEQUENCE</scope>
    <source>
        <strain evidence="10">ATCC 38472_TT</strain>
    </source>
</reference>
<feature type="region of interest" description="Disordered" evidence="8">
    <location>
        <begin position="1252"/>
        <end position="1288"/>
    </location>
</feature>
<protein>
    <recommendedName>
        <fullName evidence="9">Myosin motor domain-containing protein</fullName>
    </recommendedName>
</protein>
<evidence type="ECO:0000256" key="6">
    <source>
        <dbReference type="PROSITE-ProRule" id="PRU00782"/>
    </source>
</evidence>
<feature type="region of interest" description="Disordered" evidence="8">
    <location>
        <begin position="233"/>
        <end position="273"/>
    </location>
</feature>
<dbReference type="Gene3D" id="1.20.120.720">
    <property type="entry name" value="Myosin VI head, motor domain, U50 subdomain"/>
    <property type="match status" value="1"/>
</dbReference>
<evidence type="ECO:0000256" key="1">
    <source>
        <dbReference type="ARBA" id="ARBA00022741"/>
    </source>
</evidence>
<evidence type="ECO:0000313" key="10">
    <source>
        <dbReference type="EMBL" id="TMW56379.1"/>
    </source>
</evidence>
<feature type="compositionally biased region" description="Polar residues" evidence="8">
    <location>
        <begin position="257"/>
        <end position="267"/>
    </location>
</feature>
<evidence type="ECO:0000313" key="11">
    <source>
        <dbReference type="Proteomes" id="UP000794436"/>
    </source>
</evidence>
<dbReference type="InterPro" id="IPR027417">
    <property type="entry name" value="P-loop_NTPase"/>
</dbReference>
<dbReference type="GO" id="GO:0016459">
    <property type="term" value="C:myosin complex"/>
    <property type="evidence" value="ECO:0007669"/>
    <property type="project" value="UniProtKB-KW"/>
</dbReference>
<dbReference type="Gene3D" id="3.40.850.10">
    <property type="entry name" value="Kinesin motor domain"/>
    <property type="match status" value="1"/>
</dbReference>
<comment type="similarity">
    <text evidence="6">Belongs to the TRAFAC class myosin-kinesin ATPase superfamily. Myosin family.</text>
</comment>
<evidence type="ECO:0000256" key="4">
    <source>
        <dbReference type="ARBA" id="ARBA00023175"/>
    </source>
</evidence>
<dbReference type="GO" id="GO:0005737">
    <property type="term" value="C:cytoplasm"/>
    <property type="evidence" value="ECO:0007669"/>
    <property type="project" value="TreeGrafter"/>
</dbReference>
<dbReference type="Pfam" id="PF00063">
    <property type="entry name" value="Myosin_head"/>
    <property type="match status" value="2"/>
</dbReference>
<dbReference type="Gene3D" id="1.10.287.1490">
    <property type="match status" value="1"/>
</dbReference>
<evidence type="ECO:0000256" key="5">
    <source>
        <dbReference type="ARBA" id="ARBA00023203"/>
    </source>
</evidence>
<evidence type="ECO:0000256" key="8">
    <source>
        <dbReference type="SAM" id="MobiDB-lite"/>
    </source>
</evidence>
<feature type="coiled-coil region" evidence="7">
    <location>
        <begin position="1112"/>
        <end position="1195"/>
    </location>
</feature>
<keyword evidence="1 6" id="KW-0547">Nucleotide-binding</keyword>
<dbReference type="InterPro" id="IPR000048">
    <property type="entry name" value="IQ_motif_EF-hand-BS"/>
</dbReference>
<feature type="compositionally biased region" description="Low complexity" evidence="8">
    <location>
        <begin position="759"/>
        <end position="769"/>
    </location>
</feature>
<name>A0A8K1C4I3_PYTOL</name>
<comment type="caution">
    <text evidence="10">The sequence shown here is derived from an EMBL/GenBank/DDBJ whole genome shotgun (WGS) entry which is preliminary data.</text>
</comment>
<gene>
    <name evidence="10" type="ORF">Poli38472_006389</name>
</gene>
<sequence>MTVATSTRVGGLGRPPSPTLVQRNAPSKANENSSSTVMSTVQVRIGDLYWKQDGPCGWVLGQVLAHDTTNNSVRFCYVDESTGEMHSSDEYPPETLALDQSPLFPANPLFSTAADMTSLRHLHEAALAKNLQDRSSLQNQRPYTFMANVLIAVNPLRELQDPDKQLFVAQSLDRCPPHPYYIAENAYRQLCAVRAVMQNQSIIISGESGSGKTETSKIILDFLTTRAIRTSRSTSFASEDDMEPEVTPTVHPPPPSITSALSYPQSSRSDRRLTKLSPVALGERLMETIPILESFGNAKTHRNHNSSRFGKYMRLQFSNSTHELSGASIDTYLLEKSRLVSQPTGERNFHVFYELLHSKKVDYVKNELHLLPKQPEAYAYLNQSGCLKAELIDDGENFQNLCRALEFVGIQDEAQHEIFRVVAGLLHLGNVTISEEDTSEGKTACIAPDDEASKQALEHASALLGVAQHELSQCMLVKRIMTRGSRRNSVYYAKRDLRNAVYSRDTIAKTIYEHVFTWLMMQCAYALDYDSERSDVIPYIGVLDIFGFEDFEPKNRNSFEQLLINYANEALQSLFNACIFEAEQELYRSEHIYTPLNHSLTFPFGLPGVPMPVRKTSSSDTTLQLTGDESDSVVEYTDNRECLNLIASRHGGIFTTIDNVSRLPAPTDRKLNERLHTLFKRHTCFPTPHPKDARDMFIIKHYAGTVKYHINSFVDKNNNIVSDQFEELIKRSTSRILQEIIGRDTPSGQEKSSRGGGKRSSSVKGGSASSLFSTQMKGLTTELEGTACNFVRCIKPNTQMKPGIFDRPFVVEQLRCSGTVQACEVLRVGLPTRILYAEVVDVYKHLLPADMLQKFDFNEKLFTQSILWSYTFPTEAYRLGDTRLFFRTGKIDLLDKLLTPSSDSTAIDKLSADMLLYLRKKRWIGVATKMIACNIFKQIYYKCKYRRKAIIIQSMVRQHFARKRVRKLRVLHRISGVWNRISHRAQIMRAYQDRPEDKMVLLDKLLQRNYLPPDQRWLLKWLGPLQKVIYLQKLWKKVMAQYLAKRAFIWLLETVRQKRSALRMQAMARCMIARKLFKRLKTARLARERWRRGYLKVRVFCVFRRELHSIHVKRLENDNEMLVDAVREAEERVRAAVEEANRLRAKYQQMEAALNQKTAQVAEQTQRIDQLESELDDTQDELADLRHHAQNSMMERVIRFFTCSSATALPPVSPARSGRKKKPADVPTMAKIASVPSNASTVLLMVDGVPMRTSLDSDDEEDKEDQGNKESKGVQTTEVQWNDSRVFF</sequence>
<feature type="compositionally biased region" description="Polar residues" evidence="8">
    <location>
        <begin position="19"/>
        <end position="37"/>
    </location>
</feature>
<dbReference type="Gene3D" id="1.20.58.530">
    <property type="match status" value="1"/>
</dbReference>
<dbReference type="PANTHER" id="PTHR13140:SF845">
    <property type="entry name" value="MYOSIN-LIKE PROTEIN"/>
    <property type="match status" value="1"/>
</dbReference>
<keyword evidence="5 6" id="KW-0009">Actin-binding</keyword>
<dbReference type="SMART" id="SM00242">
    <property type="entry name" value="MYSc"/>
    <property type="match status" value="1"/>
</dbReference>
<dbReference type="InterPro" id="IPR001609">
    <property type="entry name" value="Myosin_head_motor_dom-like"/>
</dbReference>
<dbReference type="OrthoDB" id="65048at2759"/>
<evidence type="ECO:0000256" key="2">
    <source>
        <dbReference type="ARBA" id="ARBA00022840"/>
    </source>
</evidence>